<sequence length="379" mass="41599">MDELRIINFLDAFITNALSVLIPLLLVSRGADVVEIGFIVSMSPVIFVVSRSIFAAMSDQVGVRRFFILNGAMNVVSIMIYMVASSPLTFSVGKMFEGVRNGTIWAVNRTAVMIKRGKGNAAEEMSKVQAIRTASAAMGIVAVGALLQGHSFEVTLLFFMLLGFVLLGASFLVEGRRKAKVKFGKIFEQLDFRSKSDFLKRTSLVLILQSVATTVPLTLILPLFLNEMGYDYWLIGLVVAAYYLVSAVVAFFLSKKGEIYVFVCMWVGAFLFLFGAAAVPFLQGVWVIPFILLMGIGDGTSVPVWEILIFNSVRSKKDVSSDIALLHTPPNLSNAVGLILGGVLVKSVGYWSVFLLCGVLFALFSYFSTKLLREAMYFE</sequence>
<feature type="transmembrane region" description="Helical" evidence="6">
    <location>
        <begin position="33"/>
        <end position="54"/>
    </location>
</feature>
<dbReference type="GO" id="GO:0005886">
    <property type="term" value="C:plasma membrane"/>
    <property type="evidence" value="ECO:0007669"/>
    <property type="project" value="UniProtKB-SubCell"/>
</dbReference>
<organism evidence="8 9">
    <name type="scientific">Fermentimicrarchaeum limneticum</name>
    <dbReference type="NCBI Taxonomy" id="2795018"/>
    <lineage>
        <taxon>Archaea</taxon>
        <taxon>Candidatus Micrarchaeota</taxon>
        <taxon>Candidatus Fermentimicrarchaeales</taxon>
        <taxon>Candidatus Fermentimicrarchaeaceae</taxon>
        <taxon>Candidatus Fermentimicrarchaeum</taxon>
    </lineage>
</organism>
<evidence type="ECO:0000256" key="5">
    <source>
        <dbReference type="ARBA" id="ARBA00023136"/>
    </source>
</evidence>
<evidence type="ECO:0000313" key="9">
    <source>
        <dbReference type="Proteomes" id="UP000510821"/>
    </source>
</evidence>
<evidence type="ECO:0000256" key="6">
    <source>
        <dbReference type="SAM" id="Phobius"/>
    </source>
</evidence>
<dbReference type="Gene3D" id="1.20.1250.20">
    <property type="entry name" value="MFS general substrate transporter like domains"/>
    <property type="match status" value="2"/>
</dbReference>
<comment type="subcellular location">
    <subcellularLocation>
        <location evidence="1">Cell membrane</location>
        <topology evidence="1">Multi-pass membrane protein</topology>
    </subcellularLocation>
</comment>
<feature type="transmembrane region" description="Helical" evidence="6">
    <location>
        <begin position="288"/>
        <end position="311"/>
    </location>
</feature>
<dbReference type="EMBL" id="CP058998">
    <property type="protein sequence ID" value="QLJ53238.1"/>
    <property type="molecule type" value="Genomic_DNA"/>
</dbReference>
<feature type="domain" description="Major facilitator superfamily (MFS) profile" evidence="7">
    <location>
        <begin position="156"/>
        <end position="379"/>
    </location>
</feature>
<feature type="transmembrane region" description="Helical" evidence="6">
    <location>
        <begin position="232"/>
        <end position="253"/>
    </location>
</feature>
<dbReference type="KEGG" id="flt:Sv326_1063"/>
<feature type="transmembrane region" description="Helical" evidence="6">
    <location>
        <begin position="350"/>
        <end position="367"/>
    </location>
</feature>
<keyword evidence="4 6" id="KW-1133">Transmembrane helix</keyword>
<evidence type="ECO:0000256" key="4">
    <source>
        <dbReference type="ARBA" id="ARBA00022989"/>
    </source>
</evidence>
<evidence type="ECO:0000313" key="8">
    <source>
        <dbReference type="EMBL" id="QLJ53238.1"/>
    </source>
</evidence>
<dbReference type="InterPro" id="IPR011701">
    <property type="entry name" value="MFS"/>
</dbReference>
<gene>
    <name evidence="8" type="ORF">Sv326_1063</name>
</gene>
<evidence type="ECO:0000256" key="2">
    <source>
        <dbReference type="ARBA" id="ARBA00022475"/>
    </source>
</evidence>
<feature type="transmembrane region" description="Helical" evidence="6">
    <location>
        <begin position="203"/>
        <end position="226"/>
    </location>
</feature>
<evidence type="ECO:0000256" key="3">
    <source>
        <dbReference type="ARBA" id="ARBA00022692"/>
    </source>
</evidence>
<dbReference type="PANTHER" id="PTHR43124:SF3">
    <property type="entry name" value="CHLORAMPHENICOL EFFLUX PUMP RV0191"/>
    <property type="match status" value="1"/>
</dbReference>
<feature type="transmembrane region" description="Helical" evidence="6">
    <location>
        <begin position="323"/>
        <end position="344"/>
    </location>
</feature>
<dbReference type="SUPFAM" id="SSF103473">
    <property type="entry name" value="MFS general substrate transporter"/>
    <property type="match status" value="1"/>
</dbReference>
<keyword evidence="3 6" id="KW-0812">Transmembrane</keyword>
<reference evidence="9" key="1">
    <citation type="submission" date="2020-07" db="EMBL/GenBank/DDBJ databases">
        <title>Metabolic diversity and evolutionary history of the archaeal phylum ###Micrarchaeota### uncovered from a freshwater lake metagenome.</title>
        <authorList>
            <person name="Kadnikov V.V."/>
            <person name="Savvichev A.S."/>
            <person name="Mardanov A.V."/>
            <person name="Beletsky A.V."/>
            <person name="Chupakov A.V."/>
            <person name="Kokryatskaya N.M."/>
            <person name="Pimenov N.V."/>
            <person name="Ravin N.V."/>
        </authorList>
    </citation>
    <scope>NUCLEOTIDE SEQUENCE [LARGE SCALE GENOMIC DNA]</scope>
</reference>
<feature type="transmembrane region" description="Helical" evidence="6">
    <location>
        <begin position="260"/>
        <end position="282"/>
    </location>
</feature>
<evidence type="ECO:0000256" key="1">
    <source>
        <dbReference type="ARBA" id="ARBA00004651"/>
    </source>
</evidence>
<dbReference type="InterPro" id="IPR050189">
    <property type="entry name" value="MFS_Efflux_Transporters"/>
</dbReference>
<dbReference type="GO" id="GO:0022857">
    <property type="term" value="F:transmembrane transporter activity"/>
    <property type="evidence" value="ECO:0007669"/>
    <property type="project" value="InterPro"/>
</dbReference>
<feature type="transmembrane region" description="Helical" evidence="6">
    <location>
        <begin position="154"/>
        <end position="173"/>
    </location>
</feature>
<accession>A0A7D6BMD2</accession>
<dbReference type="InterPro" id="IPR020846">
    <property type="entry name" value="MFS_dom"/>
</dbReference>
<dbReference type="Proteomes" id="UP000510821">
    <property type="component" value="Chromosome"/>
</dbReference>
<dbReference type="AlphaFoldDB" id="A0A7D6BMD2"/>
<name>A0A7D6BMD2_FERL1</name>
<feature type="transmembrane region" description="Helical" evidence="6">
    <location>
        <begin position="6"/>
        <end position="26"/>
    </location>
</feature>
<feature type="transmembrane region" description="Helical" evidence="6">
    <location>
        <begin position="66"/>
        <end position="84"/>
    </location>
</feature>
<dbReference type="PROSITE" id="PS50850">
    <property type="entry name" value="MFS"/>
    <property type="match status" value="1"/>
</dbReference>
<keyword evidence="2" id="KW-1003">Cell membrane</keyword>
<protein>
    <submittedName>
        <fullName evidence="8">MFS transporter</fullName>
    </submittedName>
</protein>
<evidence type="ECO:0000259" key="7">
    <source>
        <dbReference type="PROSITE" id="PS50850"/>
    </source>
</evidence>
<proteinExistence type="predicted"/>
<dbReference type="PANTHER" id="PTHR43124">
    <property type="entry name" value="PURINE EFFLUX PUMP PBUE"/>
    <property type="match status" value="1"/>
</dbReference>
<dbReference type="Pfam" id="PF07690">
    <property type="entry name" value="MFS_1"/>
    <property type="match status" value="1"/>
</dbReference>
<dbReference type="InterPro" id="IPR036259">
    <property type="entry name" value="MFS_trans_sf"/>
</dbReference>
<keyword evidence="5 6" id="KW-0472">Membrane</keyword>